<dbReference type="PANTHER" id="PTHR23308">
    <property type="entry name" value="NUCLEAR INHIBITOR OF PROTEIN PHOSPHATASE-1"/>
    <property type="match status" value="1"/>
</dbReference>
<keyword evidence="1" id="KW-0812">Transmembrane</keyword>
<feature type="domain" description="FHA" evidence="2">
    <location>
        <begin position="21"/>
        <end position="71"/>
    </location>
</feature>
<dbReference type="CDD" id="cd00060">
    <property type="entry name" value="FHA"/>
    <property type="match status" value="1"/>
</dbReference>
<reference evidence="3 4" key="1">
    <citation type="journal article" date="2012" name="J. Bacteriol.">
        <title>Genome sequence of an alkane-degrading bacterium, Alcanivorax pacificus type strain W11-5, isolated from deep sea sediment.</title>
        <authorList>
            <person name="Lai Q."/>
            <person name="Shao Z."/>
        </authorList>
    </citation>
    <scope>NUCLEOTIDE SEQUENCE [LARGE SCALE GENOMIC DNA]</scope>
    <source>
        <strain evidence="3 4">W11-5</strain>
    </source>
</reference>
<dbReference type="Gene3D" id="2.60.200.20">
    <property type="match status" value="1"/>
</dbReference>
<evidence type="ECO:0000313" key="3">
    <source>
        <dbReference type="EMBL" id="AJD47025.1"/>
    </source>
</evidence>
<evidence type="ECO:0000259" key="2">
    <source>
        <dbReference type="PROSITE" id="PS50006"/>
    </source>
</evidence>
<dbReference type="HOGENOM" id="CLU_1700526_0_0_6"/>
<dbReference type="Proteomes" id="UP000006764">
    <property type="component" value="Chromosome"/>
</dbReference>
<dbReference type="InterPro" id="IPR008984">
    <property type="entry name" value="SMAD_FHA_dom_sf"/>
</dbReference>
<dbReference type="EMBL" id="CP004387">
    <property type="protein sequence ID" value="AJD47025.1"/>
    <property type="molecule type" value="Genomic_DNA"/>
</dbReference>
<protein>
    <submittedName>
        <fullName evidence="3">FHA domain-containing protein</fullName>
    </submittedName>
</protein>
<name>A0A0B4XK35_9GAMM</name>
<proteinExistence type="predicted"/>
<dbReference type="STRING" id="391936.S7S_03015"/>
<evidence type="ECO:0000313" key="4">
    <source>
        <dbReference type="Proteomes" id="UP000006764"/>
    </source>
</evidence>
<dbReference type="InterPro" id="IPR050923">
    <property type="entry name" value="Cell_Proc_Reg/RNA_Proc"/>
</dbReference>
<dbReference type="RefSeq" id="WP_008740038.1">
    <property type="nucleotide sequence ID" value="NZ_CP004387.1"/>
</dbReference>
<dbReference type="KEGG" id="apac:S7S_03015"/>
<dbReference type="SUPFAM" id="SSF49879">
    <property type="entry name" value="SMAD/FHA domain"/>
    <property type="match status" value="1"/>
</dbReference>
<dbReference type="OrthoDB" id="9815482at2"/>
<keyword evidence="4" id="KW-1185">Reference proteome</keyword>
<sequence length="154" mass="17058">MLKLYFRDQRCAPVRLMDSRYAIGRDPGNDIVVDEEEVSPLHAELWVETERRVFITDIGSTRGTLVNDQLIHTRTLLKAGDIIRVGRVELELVQPVESVSVLPPPQVPAAEQVAGQRDCPLAGAARRGRGWWRAGLLALPASLLLIAGMAVWLD</sequence>
<evidence type="ECO:0000256" key="1">
    <source>
        <dbReference type="SAM" id="Phobius"/>
    </source>
</evidence>
<keyword evidence="1" id="KW-0472">Membrane</keyword>
<dbReference type="Pfam" id="PF00498">
    <property type="entry name" value="FHA"/>
    <property type="match status" value="1"/>
</dbReference>
<organism evidence="3 4">
    <name type="scientific">Isoalcanivorax pacificus W11-5</name>
    <dbReference type="NCBI Taxonomy" id="391936"/>
    <lineage>
        <taxon>Bacteria</taxon>
        <taxon>Pseudomonadati</taxon>
        <taxon>Pseudomonadota</taxon>
        <taxon>Gammaproteobacteria</taxon>
        <taxon>Oceanospirillales</taxon>
        <taxon>Alcanivoracaceae</taxon>
        <taxon>Isoalcanivorax</taxon>
    </lineage>
</organism>
<dbReference type="InterPro" id="IPR000253">
    <property type="entry name" value="FHA_dom"/>
</dbReference>
<accession>A0A0B4XK35</accession>
<gene>
    <name evidence="3" type="ORF">S7S_03015</name>
</gene>
<dbReference type="SMART" id="SM00240">
    <property type="entry name" value="FHA"/>
    <property type="match status" value="1"/>
</dbReference>
<feature type="transmembrane region" description="Helical" evidence="1">
    <location>
        <begin position="134"/>
        <end position="153"/>
    </location>
</feature>
<keyword evidence="1" id="KW-1133">Transmembrane helix</keyword>
<dbReference type="PROSITE" id="PS50006">
    <property type="entry name" value="FHA_DOMAIN"/>
    <property type="match status" value="1"/>
</dbReference>
<dbReference type="AlphaFoldDB" id="A0A0B4XK35"/>